<dbReference type="Proteomes" id="UP000218899">
    <property type="component" value="Chromosome"/>
</dbReference>
<evidence type="ECO:0000313" key="4">
    <source>
        <dbReference type="Proteomes" id="UP000218899"/>
    </source>
</evidence>
<reference evidence="3 4" key="1">
    <citation type="submission" date="2015-08" db="EMBL/GenBank/DDBJ databases">
        <title>Complete genome sequence of Sulfurifustis variabilis.</title>
        <authorList>
            <person name="Miura A."/>
            <person name="Kojima H."/>
            <person name="Fukui M."/>
        </authorList>
    </citation>
    <scope>NUCLEOTIDE SEQUENCE [LARGE SCALE GENOMIC DNA]</scope>
    <source>
        <strain evidence="4">skN76</strain>
    </source>
</reference>
<feature type="domain" description="DUF5666" evidence="2">
    <location>
        <begin position="126"/>
        <end position="178"/>
    </location>
</feature>
<protein>
    <recommendedName>
        <fullName evidence="2">DUF5666 domain-containing protein</fullName>
    </recommendedName>
</protein>
<keyword evidence="4" id="KW-1185">Reference proteome</keyword>
<gene>
    <name evidence="3" type="ORF">SVA_2643</name>
</gene>
<dbReference type="AlphaFoldDB" id="A0A1B4VCF5"/>
<proteinExistence type="predicted"/>
<dbReference type="PROSITE" id="PS51257">
    <property type="entry name" value="PROKAR_LIPOPROTEIN"/>
    <property type="match status" value="1"/>
</dbReference>
<dbReference type="InterPro" id="IPR043724">
    <property type="entry name" value="DUF5666"/>
</dbReference>
<evidence type="ECO:0000256" key="1">
    <source>
        <dbReference type="SAM" id="SignalP"/>
    </source>
</evidence>
<organism evidence="3 4">
    <name type="scientific">Sulfurifustis variabilis</name>
    <dbReference type="NCBI Taxonomy" id="1675686"/>
    <lineage>
        <taxon>Bacteria</taxon>
        <taxon>Pseudomonadati</taxon>
        <taxon>Pseudomonadota</taxon>
        <taxon>Gammaproteobacteria</taxon>
        <taxon>Acidiferrobacterales</taxon>
        <taxon>Acidiferrobacteraceae</taxon>
        <taxon>Sulfurifustis</taxon>
    </lineage>
</organism>
<name>A0A1B4VCF5_9GAMM</name>
<feature type="signal peptide" evidence="1">
    <location>
        <begin position="1"/>
        <end position="20"/>
    </location>
</feature>
<dbReference type="EMBL" id="AP014936">
    <property type="protein sequence ID" value="BAU49191.1"/>
    <property type="molecule type" value="Genomic_DNA"/>
</dbReference>
<accession>A0A1B4VCF5</accession>
<keyword evidence="1" id="KW-0732">Signal</keyword>
<evidence type="ECO:0000259" key="2">
    <source>
        <dbReference type="Pfam" id="PF18914"/>
    </source>
</evidence>
<feature type="domain" description="DUF5666" evidence="2">
    <location>
        <begin position="270"/>
        <end position="328"/>
    </location>
</feature>
<feature type="domain" description="DUF5666" evidence="2">
    <location>
        <begin position="339"/>
        <end position="398"/>
    </location>
</feature>
<dbReference type="KEGG" id="sva:SVA_2643"/>
<feature type="chain" id="PRO_5008571362" description="DUF5666 domain-containing protein" evidence="1">
    <location>
        <begin position="21"/>
        <end position="481"/>
    </location>
</feature>
<evidence type="ECO:0000313" key="3">
    <source>
        <dbReference type="EMBL" id="BAU49191.1"/>
    </source>
</evidence>
<dbReference type="Pfam" id="PF18914">
    <property type="entry name" value="DUF5666"/>
    <property type="match status" value="5"/>
</dbReference>
<feature type="domain" description="DUF5666" evidence="2">
    <location>
        <begin position="46"/>
        <end position="108"/>
    </location>
</feature>
<feature type="domain" description="DUF5666" evidence="2">
    <location>
        <begin position="412"/>
        <end position="476"/>
    </location>
</feature>
<sequence length="481" mass="49213">MTLAACRRRAWGMIAAAVLAGCGAGVEESSVADGGTGGTGIAYGSVTGFGSVFVNGVRFDTTSAAVLLDGLPGPDPMSDPRRGLAEGMVIRVEGTIDPGGSTGNASRITYGRNLAGPIGDLADVDANTRRATVLGQTVILDGQTVFRGTGLGGLTTGNVIEVSGLVDEQDRIHATYVEWKADAFQPGMAIGVTGTVEGLNEGRRTFRLGSLTVDYASADTGDLPGGVPANGSYVAANGSSFGPAGALVATRVGPEVEGIGVPDAEAAEIEGFVTAVNGPNDFVIGNQRFVTTAATFFKGGLVTDVAVGTRLEVEGALMAGLLTADKVEFRDGIALESAVAAVYDDGSLTLKGLPEIAVYRNPLTRIDGFDPGKAIAPDDRVKIRARVTGGRVVASKIEEKDVDPEKTKVELQGPVGAIAGSALVILGVEIDTAGTVLRDAAGQPLAPEQFFAALSLYDLVEAEGLLEGDGTVRWSEVELED</sequence>